<name>A0A4U1BDX5_9GAMM</name>
<feature type="binding site" evidence="10">
    <location>
        <position position="9"/>
    </location>
    <ligand>
        <name>Mg(2+)</name>
        <dbReference type="ChEBI" id="CHEBI:18420"/>
    </ligand>
</feature>
<sequence length="125" mass="13463">MSIKGLGTDIVEIERMEAQYQRLGEKFARRILTPNELEELASSRAPARLLAKRFAVKEAAGKALGTGIGRGVSFQHIELGHNADGAPQLILTEGALARMQALGAQQAHISLADERRYAVATVVLS</sequence>
<dbReference type="GO" id="GO:0000287">
    <property type="term" value="F:magnesium ion binding"/>
    <property type="evidence" value="ECO:0007669"/>
    <property type="project" value="UniProtKB-UniRule"/>
</dbReference>
<comment type="catalytic activity">
    <reaction evidence="8 10">
        <text>apo-[ACP] + CoA = holo-[ACP] + adenosine 3',5'-bisphosphate + H(+)</text>
        <dbReference type="Rhea" id="RHEA:12068"/>
        <dbReference type="Rhea" id="RHEA-COMP:9685"/>
        <dbReference type="Rhea" id="RHEA-COMP:9690"/>
        <dbReference type="ChEBI" id="CHEBI:15378"/>
        <dbReference type="ChEBI" id="CHEBI:29999"/>
        <dbReference type="ChEBI" id="CHEBI:57287"/>
        <dbReference type="ChEBI" id="CHEBI:58343"/>
        <dbReference type="ChEBI" id="CHEBI:64479"/>
        <dbReference type="EC" id="2.7.8.7"/>
    </reaction>
</comment>
<evidence type="ECO:0000259" key="11">
    <source>
        <dbReference type="Pfam" id="PF01648"/>
    </source>
</evidence>
<dbReference type="Proteomes" id="UP000305674">
    <property type="component" value="Unassembled WGS sequence"/>
</dbReference>
<protein>
    <recommendedName>
        <fullName evidence="10">Holo-[acyl-carrier-protein] synthase</fullName>
        <shortName evidence="10">Holo-ACP synthase</shortName>
        <ecNumber evidence="10">2.7.8.7</ecNumber>
    </recommendedName>
    <alternativeName>
        <fullName evidence="10">4'-phosphopantetheinyl transferase AcpS</fullName>
    </alternativeName>
</protein>
<dbReference type="FunFam" id="3.90.470.20:FF:000001">
    <property type="entry name" value="Holo-[acyl-carrier-protein] synthase"/>
    <property type="match status" value="1"/>
</dbReference>
<evidence type="ECO:0000256" key="2">
    <source>
        <dbReference type="ARBA" id="ARBA00022679"/>
    </source>
</evidence>
<evidence type="ECO:0000313" key="12">
    <source>
        <dbReference type="EMBL" id="TKB49359.1"/>
    </source>
</evidence>
<evidence type="ECO:0000256" key="3">
    <source>
        <dbReference type="ARBA" id="ARBA00022723"/>
    </source>
</evidence>
<dbReference type="GO" id="GO:0006633">
    <property type="term" value="P:fatty acid biosynthetic process"/>
    <property type="evidence" value="ECO:0007669"/>
    <property type="project" value="UniProtKB-UniRule"/>
</dbReference>
<evidence type="ECO:0000256" key="1">
    <source>
        <dbReference type="ARBA" id="ARBA00022516"/>
    </source>
</evidence>
<dbReference type="GO" id="GO:0005737">
    <property type="term" value="C:cytoplasm"/>
    <property type="evidence" value="ECO:0007669"/>
    <property type="project" value="UniProtKB-SubCell"/>
</dbReference>
<dbReference type="RefSeq" id="WP_136852753.1">
    <property type="nucleotide sequence ID" value="NZ_SWCI01000004.1"/>
</dbReference>
<comment type="cofactor">
    <cofactor evidence="10">
        <name>Mg(2+)</name>
        <dbReference type="ChEBI" id="CHEBI:18420"/>
    </cofactor>
</comment>
<dbReference type="InterPro" id="IPR004568">
    <property type="entry name" value="Ppantetheine-prot_Trfase_dom"/>
</dbReference>
<comment type="similarity">
    <text evidence="10">Belongs to the P-Pant transferase superfamily. AcpS family.</text>
</comment>
<dbReference type="NCBIfam" id="TIGR00556">
    <property type="entry name" value="pantethn_trn"/>
    <property type="match status" value="1"/>
</dbReference>
<comment type="caution">
    <text evidence="12">The sequence shown here is derived from an EMBL/GenBank/DDBJ whole genome shotgun (WGS) entry which is preliminary data.</text>
</comment>
<dbReference type="InterPro" id="IPR008278">
    <property type="entry name" value="4-PPantetheinyl_Trfase_dom"/>
</dbReference>
<evidence type="ECO:0000256" key="9">
    <source>
        <dbReference type="ARBA" id="ARBA00054726"/>
    </source>
</evidence>
<evidence type="ECO:0000256" key="8">
    <source>
        <dbReference type="ARBA" id="ARBA00050875"/>
    </source>
</evidence>
<keyword evidence="5 10" id="KW-0460">Magnesium</keyword>
<dbReference type="HAMAP" id="MF_00101">
    <property type="entry name" value="AcpS"/>
    <property type="match status" value="1"/>
</dbReference>
<accession>A0A4U1BDX5</accession>
<keyword evidence="6 10" id="KW-0443">Lipid metabolism</keyword>
<keyword evidence="3 10" id="KW-0479">Metal-binding</keyword>
<organism evidence="12 13">
    <name type="scientific">Ferrimonas sediminicola</name>
    <dbReference type="NCBI Taxonomy" id="2569538"/>
    <lineage>
        <taxon>Bacteria</taxon>
        <taxon>Pseudomonadati</taxon>
        <taxon>Pseudomonadota</taxon>
        <taxon>Gammaproteobacteria</taxon>
        <taxon>Alteromonadales</taxon>
        <taxon>Ferrimonadaceae</taxon>
        <taxon>Ferrimonas</taxon>
    </lineage>
</organism>
<keyword evidence="7 10" id="KW-0275">Fatty acid biosynthesis</keyword>
<comment type="function">
    <text evidence="10">Transfers the 4'-phosphopantetheine moiety from coenzyme A to a Ser of acyl-carrier-protein.</text>
</comment>
<evidence type="ECO:0000256" key="7">
    <source>
        <dbReference type="ARBA" id="ARBA00023160"/>
    </source>
</evidence>
<dbReference type="EMBL" id="SWCI01000004">
    <property type="protein sequence ID" value="TKB49359.1"/>
    <property type="molecule type" value="Genomic_DNA"/>
</dbReference>
<dbReference type="GO" id="GO:0008897">
    <property type="term" value="F:holo-[acyl-carrier-protein] synthase activity"/>
    <property type="evidence" value="ECO:0007669"/>
    <property type="project" value="UniProtKB-UniRule"/>
</dbReference>
<dbReference type="InterPro" id="IPR037143">
    <property type="entry name" value="4-PPantetheinyl_Trfase_dom_sf"/>
</dbReference>
<comment type="subcellular location">
    <subcellularLocation>
        <location evidence="10">Cytoplasm</location>
    </subcellularLocation>
</comment>
<dbReference type="EC" id="2.7.8.7" evidence="10"/>
<evidence type="ECO:0000256" key="5">
    <source>
        <dbReference type="ARBA" id="ARBA00022842"/>
    </source>
</evidence>
<evidence type="ECO:0000256" key="10">
    <source>
        <dbReference type="HAMAP-Rule" id="MF_00101"/>
    </source>
</evidence>
<dbReference type="NCBIfam" id="TIGR00516">
    <property type="entry name" value="acpS"/>
    <property type="match status" value="1"/>
</dbReference>
<keyword evidence="10" id="KW-0963">Cytoplasm</keyword>
<feature type="domain" description="4'-phosphopantetheinyl transferase" evidence="11">
    <location>
        <begin position="5"/>
        <end position="120"/>
    </location>
</feature>
<gene>
    <name evidence="10" type="primary">acpS</name>
    <name evidence="12" type="ORF">FCL40_08470</name>
</gene>
<dbReference type="SUPFAM" id="SSF56214">
    <property type="entry name" value="4'-phosphopantetheinyl transferase"/>
    <property type="match status" value="1"/>
</dbReference>
<dbReference type="Gene3D" id="3.90.470.20">
    <property type="entry name" value="4'-phosphopantetheinyl transferase domain"/>
    <property type="match status" value="1"/>
</dbReference>
<evidence type="ECO:0000256" key="4">
    <source>
        <dbReference type="ARBA" id="ARBA00022832"/>
    </source>
</evidence>
<comment type="function">
    <text evidence="9">Transfers the 4'-phosphopantetheine moiety from coenzyme A to the 'Ser-36' of acyl-carrier-protein.</text>
</comment>
<dbReference type="Pfam" id="PF01648">
    <property type="entry name" value="ACPS"/>
    <property type="match status" value="1"/>
</dbReference>
<feature type="binding site" evidence="10">
    <location>
        <position position="58"/>
    </location>
    <ligand>
        <name>Mg(2+)</name>
        <dbReference type="ChEBI" id="CHEBI:18420"/>
    </ligand>
</feature>
<proteinExistence type="inferred from homology"/>
<dbReference type="AlphaFoldDB" id="A0A4U1BDX5"/>
<evidence type="ECO:0000256" key="6">
    <source>
        <dbReference type="ARBA" id="ARBA00023098"/>
    </source>
</evidence>
<dbReference type="OrthoDB" id="517356at2"/>
<keyword evidence="2 10" id="KW-0808">Transferase</keyword>
<dbReference type="InterPro" id="IPR002582">
    <property type="entry name" value="ACPS"/>
</dbReference>
<keyword evidence="13" id="KW-1185">Reference proteome</keyword>
<reference evidence="12 13" key="1">
    <citation type="submission" date="2019-04" db="EMBL/GenBank/DDBJ databases">
        <authorList>
            <person name="Hwang J.C."/>
        </authorList>
    </citation>
    <scope>NUCLEOTIDE SEQUENCE [LARGE SCALE GENOMIC DNA]</scope>
    <source>
        <strain evidence="12 13">IMCC35001</strain>
    </source>
</reference>
<keyword evidence="1 10" id="KW-0444">Lipid biosynthesis</keyword>
<evidence type="ECO:0000313" key="13">
    <source>
        <dbReference type="Proteomes" id="UP000305674"/>
    </source>
</evidence>
<keyword evidence="4 10" id="KW-0276">Fatty acid metabolism</keyword>